<evidence type="ECO:0000256" key="1">
    <source>
        <dbReference type="SAM" id="MobiDB-lite"/>
    </source>
</evidence>
<organism evidence="2 3">
    <name type="scientific">Buddleja alternifolia</name>
    <dbReference type="NCBI Taxonomy" id="168488"/>
    <lineage>
        <taxon>Eukaryota</taxon>
        <taxon>Viridiplantae</taxon>
        <taxon>Streptophyta</taxon>
        <taxon>Embryophyta</taxon>
        <taxon>Tracheophyta</taxon>
        <taxon>Spermatophyta</taxon>
        <taxon>Magnoliopsida</taxon>
        <taxon>eudicotyledons</taxon>
        <taxon>Gunneridae</taxon>
        <taxon>Pentapetalae</taxon>
        <taxon>asterids</taxon>
        <taxon>lamiids</taxon>
        <taxon>Lamiales</taxon>
        <taxon>Scrophulariaceae</taxon>
        <taxon>Buddlejeae</taxon>
        <taxon>Buddleja</taxon>
    </lineage>
</organism>
<name>A0AAV6W8R4_9LAMI</name>
<proteinExistence type="predicted"/>
<accession>A0AAV6W8R4</accession>
<dbReference type="PANTHER" id="PTHR13318">
    <property type="entry name" value="PARTNER OF PAIRED, ISOFORM B-RELATED"/>
    <property type="match status" value="1"/>
</dbReference>
<dbReference type="InterPro" id="IPR036047">
    <property type="entry name" value="F-box-like_dom_sf"/>
</dbReference>
<keyword evidence="3" id="KW-1185">Reference proteome</keyword>
<dbReference type="Gene3D" id="1.20.1280.50">
    <property type="match status" value="1"/>
</dbReference>
<evidence type="ECO:0000313" key="3">
    <source>
        <dbReference type="Proteomes" id="UP000826271"/>
    </source>
</evidence>
<dbReference type="PANTHER" id="PTHR13318:SF74">
    <property type="entry name" value="OS02G0658500 PROTEIN"/>
    <property type="match status" value="1"/>
</dbReference>
<dbReference type="GO" id="GO:0019005">
    <property type="term" value="C:SCF ubiquitin ligase complex"/>
    <property type="evidence" value="ECO:0007669"/>
    <property type="project" value="TreeGrafter"/>
</dbReference>
<feature type="region of interest" description="Disordered" evidence="1">
    <location>
        <begin position="1"/>
        <end position="29"/>
    </location>
</feature>
<dbReference type="EMBL" id="WHWC01000019">
    <property type="protein sequence ID" value="KAG8363405.1"/>
    <property type="molecule type" value="Genomic_DNA"/>
</dbReference>
<feature type="region of interest" description="Disordered" evidence="1">
    <location>
        <begin position="47"/>
        <end position="67"/>
    </location>
</feature>
<reference evidence="2" key="1">
    <citation type="submission" date="2019-10" db="EMBL/GenBank/DDBJ databases">
        <authorList>
            <person name="Zhang R."/>
            <person name="Pan Y."/>
            <person name="Wang J."/>
            <person name="Ma R."/>
            <person name="Yu S."/>
        </authorList>
    </citation>
    <scope>NUCLEOTIDE SEQUENCE</scope>
    <source>
        <strain evidence="2">LA-IB0</strain>
        <tissue evidence="2">Leaf</tissue>
    </source>
</reference>
<sequence>MSSPPDKNQILNNNQRRRSSWSGPFINDRVDPNEALRQALLKLRLHPVPNSGSTTESEPDSDSSNRNPVVSAQDYTLLLSDELLLKVFNKVKDDKQHLSNSLVCRRWCVVCGRVVGSVKLLDWEFLESGRLSFRFPNLVDVDLVRGCVRYERNSGILLSNKLVEVYLSSRVVENDGLFVRKEDVLDSRAIDGGVRVLAEGCRNLRRIVLMNVSEEGLSCLAKECELLQEMELHYCSDMALRGIYNFQNLQILKLIGSISGVYDSVVSDIGMTILAQGCRRLLKLELVGCEGSYDGIKAIGQCCQMLEELTICNHRMEGGWLSGLSYYENLKTLRIQSCKNIDENPGPDEHLGLCPMLEELHLRRCQMRDKNGVKALFSVCRTVRELVLEDCWGLGNTIFAAATIFRGIRSLSLEGCSLLTTEGLESVILSWEELNRLRVVSCNNVKDSEITPALATLFSVLKELKWGPDSRSLLSAGLAGSEIGRKGGRSFWRK</sequence>
<gene>
    <name evidence="2" type="ORF">BUALT_Bualt19G0018900</name>
</gene>
<dbReference type="GO" id="GO:0031146">
    <property type="term" value="P:SCF-dependent proteasomal ubiquitin-dependent protein catabolic process"/>
    <property type="evidence" value="ECO:0007669"/>
    <property type="project" value="TreeGrafter"/>
</dbReference>
<dbReference type="Gene3D" id="3.80.10.10">
    <property type="entry name" value="Ribonuclease Inhibitor"/>
    <property type="match status" value="3"/>
</dbReference>
<protein>
    <recommendedName>
        <fullName evidence="4">F-box protein</fullName>
    </recommendedName>
</protein>
<dbReference type="SUPFAM" id="SSF52047">
    <property type="entry name" value="RNI-like"/>
    <property type="match status" value="2"/>
</dbReference>
<dbReference type="SUPFAM" id="SSF81383">
    <property type="entry name" value="F-box domain"/>
    <property type="match status" value="1"/>
</dbReference>
<evidence type="ECO:0008006" key="4">
    <source>
        <dbReference type="Google" id="ProtNLM"/>
    </source>
</evidence>
<evidence type="ECO:0000313" key="2">
    <source>
        <dbReference type="EMBL" id="KAG8363405.1"/>
    </source>
</evidence>
<dbReference type="SMART" id="SM00367">
    <property type="entry name" value="LRR_CC"/>
    <property type="match status" value="3"/>
</dbReference>
<dbReference type="InterPro" id="IPR006553">
    <property type="entry name" value="Leu-rich_rpt_Cys-con_subtyp"/>
</dbReference>
<comment type="caution">
    <text evidence="2">The sequence shown here is derived from an EMBL/GenBank/DDBJ whole genome shotgun (WGS) entry which is preliminary data.</text>
</comment>
<dbReference type="FunFam" id="3.80.10.10:FF:002340">
    <property type="entry name" value="Uncharacterized protein"/>
    <property type="match status" value="1"/>
</dbReference>
<feature type="compositionally biased region" description="Polar residues" evidence="1">
    <location>
        <begin position="1"/>
        <end position="14"/>
    </location>
</feature>
<dbReference type="AlphaFoldDB" id="A0AAV6W8R4"/>
<dbReference type="Proteomes" id="UP000826271">
    <property type="component" value="Unassembled WGS sequence"/>
</dbReference>
<dbReference type="InterPro" id="IPR032675">
    <property type="entry name" value="LRR_dom_sf"/>
</dbReference>